<keyword evidence="3" id="KW-1185">Reference proteome</keyword>
<organism evidence="3">
    <name type="scientific">Serpula lacrymans var. lacrymans (strain S7.3)</name>
    <name type="common">Dry rot fungus</name>
    <dbReference type="NCBI Taxonomy" id="936435"/>
    <lineage>
        <taxon>Eukaryota</taxon>
        <taxon>Fungi</taxon>
        <taxon>Dikarya</taxon>
        <taxon>Basidiomycota</taxon>
        <taxon>Agaricomycotina</taxon>
        <taxon>Agaricomycetes</taxon>
        <taxon>Agaricomycetidae</taxon>
        <taxon>Boletales</taxon>
        <taxon>Coniophorineae</taxon>
        <taxon>Serpulaceae</taxon>
        <taxon>Serpula</taxon>
    </lineage>
</organism>
<sequence length="69" mass="7888">MSEPEPQQNLQVPDFASQEHEEIRNGLIRILGLTNEEAIENTYHYTENSQQHSSSQSCTNSYQPSQHVS</sequence>
<dbReference type="InParanoid" id="F8QIQ5"/>
<dbReference type="HOGENOM" id="CLU_2777491_0_0_1"/>
<feature type="region of interest" description="Disordered" evidence="1">
    <location>
        <begin position="45"/>
        <end position="69"/>
    </location>
</feature>
<accession>F8QIQ5</accession>
<name>F8QIQ5_SERL3</name>
<proteinExistence type="predicted"/>
<dbReference type="Proteomes" id="UP000008063">
    <property type="component" value="Unassembled WGS sequence"/>
</dbReference>
<protein>
    <submittedName>
        <fullName evidence="2">Uncharacterized protein</fullName>
    </submittedName>
</protein>
<gene>
    <name evidence="2" type="ORF">SERLA73DRAFT_191975</name>
</gene>
<reference evidence="3" key="1">
    <citation type="journal article" date="2011" name="Science">
        <title>The plant cell wall-decomposing machinery underlies the functional diversity of forest fungi.</title>
        <authorList>
            <person name="Eastwood D.C."/>
            <person name="Floudas D."/>
            <person name="Binder M."/>
            <person name="Majcherczyk A."/>
            <person name="Schneider P."/>
            <person name="Aerts A."/>
            <person name="Asiegbu F.O."/>
            <person name="Baker S.E."/>
            <person name="Barry K."/>
            <person name="Bendiksby M."/>
            <person name="Blumentritt M."/>
            <person name="Coutinho P.M."/>
            <person name="Cullen D."/>
            <person name="de Vries R.P."/>
            <person name="Gathman A."/>
            <person name="Goodell B."/>
            <person name="Henrissat B."/>
            <person name="Ihrmark K."/>
            <person name="Kauserud H."/>
            <person name="Kohler A."/>
            <person name="LaButti K."/>
            <person name="Lapidus A."/>
            <person name="Lavin J.L."/>
            <person name="Lee Y.-H."/>
            <person name="Lindquist E."/>
            <person name="Lilly W."/>
            <person name="Lucas S."/>
            <person name="Morin E."/>
            <person name="Murat C."/>
            <person name="Oguiza J.A."/>
            <person name="Park J."/>
            <person name="Pisabarro A.G."/>
            <person name="Riley R."/>
            <person name="Rosling A."/>
            <person name="Salamov A."/>
            <person name="Schmidt O."/>
            <person name="Schmutz J."/>
            <person name="Skrede I."/>
            <person name="Stenlid J."/>
            <person name="Wiebenga A."/>
            <person name="Xie X."/>
            <person name="Kuees U."/>
            <person name="Hibbett D.S."/>
            <person name="Hoffmeister D."/>
            <person name="Hoegberg N."/>
            <person name="Martin F."/>
            <person name="Grigoriev I.V."/>
            <person name="Watkinson S.C."/>
        </authorList>
    </citation>
    <scope>NUCLEOTIDE SEQUENCE [LARGE SCALE GENOMIC DNA]</scope>
    <source>
        <strain evidence="3">strain S7.3</strain>
    </source>
</reference>
<dbReference type="EMBL" id="GL945530">
    <property type="protein sequence ID" value="EGN91827.1"/>
    <property type="molecule type" value="Genomic_DNA"/>
</dbReference>
<evidence type="ECO:0000256" key="1">
    <source>
        <dbReference type="SAM" id="MobiDB-lite"/>
    </source>
</evidence>
<evidence type="ECO:0000313" key="3">
    <source>
        <dbReference type="Proteomes" id="UP000008063"/>
    </source>
</evidence>
<evidence type="ECO:0000313" key="2">
    <source>
        <dbReference type="EMBL" id="EGN91827.1"/>
    </source>
</evidence>
<dbReference type="AlphaFoldDB" id="F8QIQ5"/>